<keyword evidence="3" id="KW-1185">Reference proteome</keyword>
<dbReference type="EMBL" id="BONG01000007">
    <property type="protein sequence ID" value="GIF88259.1"/>
    <property type="molecule type" value="Genomic_DNA"/>
</dbReference>
<sequence>MTRVRAVAQVAVPFVWFGMVAAISLLEAPLKFRAPGVTTALGLGIGRLVFRALNIAEFLLLVMFTVALLGVVIGRWRWAVTGGLWALLLTQALVLRPLLDQRAQLIVDGGHPPESALHLAYIALEGIKLIALPVLGVGMLLGIMPTAGRNEVVRAARAAH</sequence>
<protein>
    <submittedName>
        <fullName evidence="2">Uncharacterized protein</fullName>
    </submittedName>
</protein>
<feature type="transmembrane region" description="Helical" evidence="1">
    <location>
        <begin position="78"/>
        <end position="99"/>
    </location>
</feature>
<evidence type="ECO:0000313" key="2">
    <source>
        <dbReference type="EMBL" id="GIF88259.1"/>
    </source>
</evidence>
<keyword evidence="1" id="KW-1133">Transmembrane helix</keyword>
<feature type="transmembrane region" description="Helical" evidence="1">
    <location>
        <begin position="7"/>
        <end position="28"/>
    </location>
</feature>
<evidence type="ECO:0000313" key="3">
    <source>
        <dbReference type="Proteomes" id="UP000619293"/>
    </source>
</evidence>
<organism evidence="2 3">
    <name type="scientific">Catellatospora chokoriensis</name>
    <dbReference type="NCBI Taxonomy" id="310353"/>
    <lineage>
        <taxon>Bacteria</taxon>
        <taxon>Bacillati</taxon>
        <taxon>Actinomycetota</taxon>
        <taxon>Actinomycetes</taxon>
        <taxon>Micromonosporales</taxon>
        <taxon>Micromonosporaceae</taxon>
        <taxon>Catellatospora</taxon>
    </lineage>
</organism>
<keyword evidence="1" id="KW-0812">Transmembrane</keyword>
<reference evidence="2 3" key="1">
    <citation type="submission" date="2021-01" db="EMBL/GenBank/DDBJ databases">
        <title>Whole genome shotgun sequence of Catellatospora chokoriensis NBRC 107358.</title>
        <authorList>
            <person name="Komaki H."/>
            <person name="Tamura T."/>
        </authorList>
    </citation>
    <scope>NUCLEOTIDE SEQUENCE [LARGE SCALE GENOMIC DNA]</scope>
    <source>
        <strain evidence="2 3">NBRC 107358</strain>
    </source>
</reference>
<feature type="transmembrane region" description="Helical" evidence="1">
    <location>
        <begin position="48"/>
        <end position="71"/>
    </location>
</feature>
<comment type="caution">
    <text evidence="2">The sequence shown here is derived from an EMBL/GenBank/DDBJ whole genome shotgun (WGS) entry which is preliminary data.</text>
</comment>
<gene>
    <name evidence="2" type="ORF">Cch02nite_17030</name>
</gene>
<proteinExistence type="predicted"/>
<dbReference type="Proteomes" id="UP000619293">
    <property type="component" value="Unassembled WGS sequence"/>
</dbReference>
<accession>A0A8J3JTK9</accession>
<feature type="transmembrane region" description="Helical" evidence="1">
    <location>
        <begin position="119"/>
        <end position="144"/>
    </location>
</feature>
<name>A0A8J3JTK9_9ACTN</name>
<dbReference type="AlphaFoldDB" id="A0A8J3JTK9"/>
<dbReference type="RefSeq" id="WP_203736157.1">
    <property type="nucleotide sequence ID" value="NZ_BAAALB010000039.1"/>
</dbReference>
<evidence type="ECO:0000256" key="1">
    <source>
        <dbReference type="SAM" id="Phobius"/>
    </source>
</evidence>
<keyword evidence="1" id="KW-0472">Membrane</keyword>